<evidence type="ECO:0000256" key="3">
    <source>
        <dbReference type="ARBA" id="ARBA00022741"/>
    </source>
</evidence>
<dbReference type="SMART" id="SM00220">
    <property type="entry name" value="S_TKc"/>
    <property type="match status" value="1"/>
</dbReference>
<gene>
    <name evidence="8" type="primary">ORF3</name>
</gene>
<evidence type="ECO:0000313" key="8">
    <source>
        <dbReference type="EMBL" id="AAF05117.1"/>
    </source>
</evidence>
<dbReference type="GO" id="GO:0005524">
    <property type="term" value="F:ATP binding"/>
    <property type="evidence" value="ECO:0007669"/>
    <property type="project" value="UniProtKB-KW"/>
</dbReference>
<dbReference type="EMBL" id="AF162221">
    <property type="protein sequence ID" value="AAF05117.1"/>
    <property type="molecule type" value="Genomic_DNA"/>
</dbReference>
<dbReference type="Pfam" id="PF00069">
    <property type="entry name" value="Pkinase"/>
    <property type="match status" value="1"/>
</dbReference>
<dbReference type="PROSITE" id="PS50011">
    <property type="entry name" value="PROTEIN_KINASE_DOM"/>
    <property type="match status" value="1"/>
</dbReference>
<protein>
    <submittedName>
        <fullName evidence="8">ORF3</fullName>
    </submittedName>
</protein>
<name>Q9PZ38_GVXN</name>
<dbReference type="GO" id="GO:0004674">
    <property type="term" value="F:protein serine/threonine kinase activity"/>
    <property type="evidence" value="ECO:0007669"/>
    <property type="project" value="UniProtKB-KW"/>
</dbReference>
<dbReference type="Proteomes" id="UP000202921">
    <property type="component" value="Segment"/>
</dbReference>
<feature type="domain" description="Protein kinase" evidence="7">
    <location>
        <begin position="34"/>
        <end position="300"/>
    </location>
</feature>
<proteinExistence type="predicted"/>
<keyword evidence="4" id="KW-0418">Kinase</keyword>
<evidence type="ECO:0000259" key="7">
    <source>
        <dbReference type="PROSITE" id="PS50011"/>
    </source>
</evidence>
<dbReference type="PROSITE" id="PS00108">
    <property type="entry name" value="PROTEIN_KINASE_ST"/>
    <property type="match status" value="1"/>
</dbReference>
<dbReference type="PANTHER" id="PTHR24345">
    <property type="entry name" value="SERINE/THREONINE-PROTEIN KINASE PLK"/>
    <property type="match status" value="1"/>
</dbReference>
<evidence type="ECO:0000313" key="9">
    <source>
        <dbReference type="Proteomes" id="UP000202921"/>
    </source>
</evidence>
<keyword evidence="1" id="KW-0723">Serine/threonine-protein kinase</keyword>
<feature type="compositionally biased region" description="Low complexity" evidence="6">
    <location>
        <begin position="237"/>
        <end position="246"/>
    </location>
</feature>
<sequence>MRIIACRPSARNPELTMNSNKSIALVQNYLNNLEIVRKLNDDNSYENIYLIKNKTDDKLYVQKVVAEKKVSFLELHVHYVMRDNPHYIKMYDVFYVPDCMFWTMQYIPDGDLYNMIHYSTFKFEEKKARKLIFQLVNALNDLHAHRIIHNDMKLENLLYDRSKNKVYICDYGLSVNIDTPSSYDGTYEYFSPEKIKFELNQESFDWWAVGVVAYEILSRKYPYDELESRKKNQVMQSNSSSSSSSNDNFDPEELLKCQRKKLPKIKRVSPVANDFVQQMLCYDYTKRLHSYNSIMRHPFLKF</sequence>
<dbReference type="InterPro" id="IPR000719">
    <property type="entry name" value="Prot_kinase_dom"/>
</dbReference>
<dbReference type="InterPro" id="IPR008271">
    <property type="entry name" value="Ser/Thr_kinase_AS"/>
</dbReference>
<evidence type="ECO:0000256" key="5">
    <source>
        <dbReference type="ARBA" id="ARBA00022840"/>
    </source>
</evidence>
<keyword evidence="2" id="KW-0808">Transferase</keyword>
<dbReference type="SUPFAM" id="SSF56112">
    <property type="entry name" value="Protein kinase-like (PK-like)"/>
    <property type="match status" value="1"/>
</dbReference>
<evidence type="ECO:0000256" key="2">
    <source>
        <dbReference type="ARBA" id="ARBA00022679"/>
    </source>
</evidence>
<dbReference type="PANTHER" id="PTHR24345:SF0">
    <property type="entry name" value="CELL CYCLE SERINE_THREONINE-PROTEIN KINASE CDC5_MSD2"/>
    <property type="match status" value="1"/>
</dbReference>
<dbReference type="RefSeq" id="NP_059151.1">
    <property type="nucleotide sequence ID" value="NC_002331.1"/>
</dbReference>
<dbReference type="KEGG" id="vg:1442237"/>
<organismHost>
    <name type="scientific">Xestia</name>
    <dbReference type="NCBI Taxonomy" id="320016"/>
</organismHost>
<dbReference type="Gene3D" id="1.10.510.10">
    <property type="entry name" value="Transferase(Phosphotransferase) domain 1"/>
    <property type="match status" value="1"/>
</dbReference>
<dbReference type="InterPro" id="IPR011009">
    <property type="entry name" value="Kinase-like_dom_sf"/>
</dbReference>
<keyword evidence="5" id="KW-0067">ATP-binding</keyword>
<feature type="region of interest" description="Disordered" evidence="6">
    <location>
        <begin position="228"/>
        <end position="251"/>
    </location>
</feature>
<evidence type="ECO:0000256" key="1">
    <source>
        <dbReference type="ARBA" id="ARBA00022527"/>
    </source>
</evidence>
<keyword evidence="3" id="KW-0547">Nucleotide-binding</keyword>
<organism evidence="8 9">
    <name type="scientific">Xestia c-nigrum granulosis virus</name>
    <name type="common">XnGV</name>
    <name type="synonym">Xestia c-nigrum granulovirus</name>
    <dbReference type="NCBI Taxonomy" id="51677"/>
    <lineage>
        <taxon>Viruses</taxon>
        <taxon>Viruses incertae sedis</taxon>
        <taxon>Naldaviricetes</taxon>
        <taxon>Lefavirales</taxon>
        <taxon>Baculoviridae</taxon>
        <taxon>Betabaculovirus</taxon>
        <taxon>Betabaculovirus xecnigri</taxon>
    </lineage>
</organism>
<reference evidence="8 9" key="1">
    <citation type="journal article" date="1999" name="Virology">
        <title>Sequence analysis of the Xestia c-nigrum granulovirus genome.</title>
        <authorList>
            <person name="Hayakawa T."/>
            <person name="Ko R."/>
            <person name="Okano K."/>
            <person name="Seong S.I."/>
            <person name="Goto C."/>
            <person name="Maeda S."/>
        </authorList>
    </citation>
    <scope>NUCLEOTIDE SEQUENCE [LARGE SCALE GENOMIC DNA]</scope>
</reference>
<dbReference type="GeneID" id="1442237"/>
<accession>Q9PZ38</accession>
<evidence type="ECO:0000256" key="4">
    <source>
        <dbReference type="ARBA" id="ARBA00022777"/>
    </source>
</evidence>
<evidence type="ECO:0000256" key="6">
    <source>
        <dbReference type="SAM" id="MobiDB-lite"/>
    </source>
</evidence>
<keyword evidence="9" id="KW-1185">Reference proteome</keyword>